<accession>A0A2S5SZP9</accession>
<evidence type="ECO:0000313" key="2">
    <source>
        <dbReference type="EMBL" id="PPE68129.1"/>
    </source>
</evidence>
<dbReference type="InterPro" id="IPR007963">
    <property type="entry name" value="Peptidase_M61_catalytic"/>
</dbReference>
<dbReference type="InterPro" id="IPR041489">
    <property type="entry name" value="PDZ_6"/>
</dbReference>
<dbReference type="EMBL" id="PSNX01000001">
    <property type="protein sequence ID" value="PPE68129.1"/>
    <property type="molecule type" value="Genomic_DNA"/>
</dbReference>
<dbReference type="Pfam" id="PF17820">
    <property type="entry name" value="PDZ_6"/>
    <property type="match status" value="1"/>
</dbReference>
<protein>
    <submittedName>
        <fullName evidence="2">Peptidase M61</fullName>
    </submittedName>
</protein>
<gene>
    <name evidence="2" type="ORF">C1704_01255</name>
</gene>
<organism evidence="2 3">
    <name type="scientific">Caldimonas caldifontis</name>
    <dbReference type="NCBI Taxonomy" id="1452508"/>
    <lineage>
        <taxon>Bacteria</taxon>
        <taxon>Pseudomonadati</taxon>
        <taxon>Pseudomonadota</taxon>
        <taxon>Betaproteobacteria</taxon>
        <taxon>Burkholderiales</taxon>
        <taxon>Sphaerotilaceae</taxon>
        <taxon>Caldimonas</taxon>
    </lineage>
</organism>
<evidence type="ECO:0000259" key="1">
    <source>
        <dbReference type="PROSITE" id="PS50106"/>
    </source>
</evidence>
<dbReference type="Pfam" id="PF17899">
    <property type="entry name" value="Peptidase_M61_N"/>
    <property type="match status" value="1"/>
</dbReference>
<dbReference type="Proteomes" id="UP000238605">
    <property type="component" value="Unassembled WGS sequence"/>
</dbReference>
<feature type="domain" description="PDZ" evidence="1">
    <location>
        <begin position="459"/>
        <end position="540"/>
    </location>
</feature>
<sequence length="579" mass="65216">MISYRIEPSNLQAHLFRVVLRIPRPEAEQGVSLPVWIPGSYLVREFARHLQQLKARQGARSVALHQLDKCTWQARCSGTAALEIEYQVYAFDTSVRAAYLDADRGFFNGTSVFLRVHGREDDPHRVELRGLPRGWEVATALPAVKTDARGQGLYEATGYDELVDHPVELGRFWRGRFQAQGVTHEFVVAGAAPSFDGERLLRDTQRICETAIAFWHGRRKPPISRYVFLLNVVDDGYGGLEHRASTALICGRRDLPRLGDEGQSDGYVTLLGLISHEYFHTWNVKRLRPSEFTRYDYTRENYTQMLWFFEGFTSYYDDLLLRRAGLIDETRYLKLLSRTITNTITLPGRQVQSVAQASFDAWVKYYRPDENTVNATISYYTKGALVALALDLRLRSEGRGTLDEVMRWLWRETGGGPMDEALFAQALEAVGGRSFRKELQAWVHGTQDLPLDELLRGLGVRWHREAPGWAQRLGVRVSEATGVVIKMVLRGGPAERAGLQPGDELLAVNGWRVRKLDDLALYLPRASAPADLSLLVARDQRVLALGLDLPAGLGAVVLSIADNTDAAAAARRKDWLKAR</sequence>
<dbReference type="InterPro" id="IPR024191">
    <property type="entry name" value="Peptidase_M61"/>
</dbReference>
<keyword evidence="3" id="KW-1185">Reference proteome</keyword>
<evidence type="ECO:0000313" key="3">
    <source>
        <dbReference type="Proteomes" id="UP000238605"/>
    </source>
</evidence>
<dbReference type="InterPro" id="IPR027268">
    <property type="entry name" value="Peptidase_M4/M1_CTD_sf"/>
</dbReference>
<dbReference type="OrthoDB" id="9778516at2"/>
<dbReference type="SUPFAM" id="SSF55486">
    <property type="entry name" value="Metalloproteases ('zincins'), catalytic domain"/>
    <property type="match status" value="1"/>
</dbReference>
<dbReference type="Gene3D" id="1.10.390.10">
    <property type="entry name" value="Neutral Protease Domain 2"/>
    <property type="match status" value="1"/>
</dbReference>
<dbReference type="SMART" id="SM00228">
    <property type="entry name" value="PDZ"/>
    <property type="match status" value="1"/>
</dbReference>
<dbReference type="Gene3D" id="2.30.42.10">
    <property type="match status" value="1"/>
</dbReference>
<dbReference type="InterPro" id="IPR036034">
    <property type="entry name" value="PDZ_sf"/>
</dbReference>
<dbReference type="InterPro" id="IPR040756">
    <property type="entry name" value="Peptidase_M61_N"/>
</dbReference>
<dbReference type="SUPFAM" id="SSF50156">
    <property type="entry name" value="PDZ domain-like"/>
    <property type="match status" value="1"/>
</dbReference>
<reference evidence="2 3" key="1">
    <citation type="submission" date="2018-02" db="EMBL/GenBank/DDBJ databases">
        <title>Reclassifiation of [Polyangium] brachysporum DSM 7029 as Guopingzhaonella breviflexa gen. nov., sp. nov., a member of the family Comamonadaceae.</title>
        <authorList>
            <person name="Tang B."/>
        </authorList>
    </citation>
    <scope>NUCLEOTIDE SEQUENCE [LARGE SCALE GENOMIC DNA]</scope>
    <source>
        <strain evidence="2 3">BCRC 80649</strain>
    </source>
</reference>
<dbReference type="PROSITE" id="PS50106">
    <property type="entry name" value="PDZ"/>
    <property type="match status" value="1"/>
</dbReference>
<comment type="caution">
    <text evidence="2">The sequence shown here is derived from an EMBL/GenBank/DDBJ whole genome shotgun (WGS) entry which is preliminary data.</text>
</comment>
<dbReference type="AlphaFoldDB" id="A0A2S5SZP9"/>
<dbReference type="Gene3D" id="2.60.40.3650">
    <property type="match status" value="1"/>
</dbReference>
<dbReference type="RefSeq" id="WP_104300180.1">
    <property type="nucleotide sequence ID" value="NZ_PSNX01000001.1"/>
</dbReference>
<dbReference type="InterPro" id="IPR001478">
    <property type="entry name" value="PDZ"/>
</dbReference>
<proteinExistence type="predicted"/>
<dbReference type="Pfam" id="PF05299">
    <property type="entry name" value="Peptidase_M61"/>
    <property type="match status" value="1"/>
</dbReference>
<name>A0A2S5SZP9_9BURK</name>
<dbReference type="PIRSF" id="PIRSF016493">
    <property type="entry name" value="Glycyl_aminpptds"/>
    <property type="match status" value="1"/>
</dbReference>